<organism evidence="2 3">
    <name type="scientific">Seminavis robusta</name>
    <dbReference type="NCBI Taxonomy" id="568900"/>
    <lineage>
        <taxon>Eukaryota</taxon>
        <taxon>Sar</taxon>
        <taxon>Stramenopiles</taxon>
        <taxon>Ochrophyta</taxon>
        <taxon>Bacillariophyta</taxon>
        <taxon>Bacillariophyceae</taxon>
        <taxon>Bacillariophycidae</taxon>
        <taxon>Naviculales</taxon>
        <taxon>Naviculaceae</taxon>
        <taxon>Seminavis</taxon>
    </lineage>
</organism>
<protein>
    <submittedName>
        <fullName evidence="2">Uncharacterized protein</fullName>
    </submittedName>
</protein>
<sequence>MSALVIHVARFSPRSLPQSRLPIHAPKAKRCFAAAVSKSLTEQDLHDFEQNQADLRQSLRQDAAFLTKALYRTCLRSVRVIRPGNDHDELEFQRLEEDIKRDEMDDQKREMEIKSGVFSMTPPVDRDDELRSRGDYYHQFTWEQFHQESDCLFALDESMYGGRRSKLLNRLDGRDVDRFLFLLEKGNQDRQWLLQDMQFSDPYSNSFPKERAEDFKAKAYDYIRKSDLLQRYQQGMPINWEAQNRVVETDSDDEDEEDDDDEEEEEPAWFKEKFPHIVSKHDN</sequence>
<evidence type="ECO:0000313" key="3">
    <source>
        <dbReference type="Proteomes" id="UP001153069"/>
    </source>
</evidence>
<reference evidence="2" key="1">
    <citation type="submission" date="2020-06" db="EMBL/GenBank/DDBJ databases">
        <authorList>
            <consortium name="Plant Systems Biology data submission"/>
        </authorList>
    </citation>
    <scope>NUCLEOTIDE SEQUENCE</scope>
    <source>
        <strain evidence="2">D6</strain>
    </source>
</reference>
<feature type="region of interest" description="Disordered" evidence="1">
    <location>
        <begin position="240"/>
        <end position="283"/>
    </location>
</feature>
<comment type="caution">
    <text evidence="2">The sequence shown here is derived from an EMBL/GenBank/DDBJ whole genome shotgun (WGS) entry which is preliminary data.</text>
</comment>
<evidence type="ECO:0000313" key="2">
    <source>
        <dbReference type="EMBL" id="CAB9519315.1"/>
    </source>
</evidence>
<gene>
    <name evidence="2" type="ORF">SEMRO_1008_G230520.1</name>
</gene>
<keyword evidence="3" id="KW-1185">Reference proteome</keyword>
<name>A0A9N8EF85_9STRA</name>
<dbReference type="AlphaFoldDB" id="A0A9N8EF85"/>
<proteinExistence type="predicted"/>
<dbReference type="EMBL" id="CAICTM010001006">
    <property type="protein sequence ID" value="CAB9519315.1"/>
    <property type="molecule type" value="Genomic_DNA"/>
</dbReference>
<dbReference type="OrthoDB" id="39776at2759"/>
<feature type="compositionally biased region" description="Acidic residues" evidence="1">
    <location>
        <begin position="249"/>
        <end position="267"/>
    </location>
</feature>
<dbReference type="Proteomes" id="UP001153069">
    <property type="component" value="Unassembled WGS sequence"/>
</dbReference>
<accession>A0A9N8EF85</accession>
<feature type="compositionally biased region" description="Basic and acidic residues" evidence="1">
    <location>
        <begin position="268"/>
        <end position="283"/>
    </location>
</feature>
<evidence type="ECO:0000256" key="1">
    <source>
        <dbReference type="SAM" id="MobiDB-lite"/>
    </source>
</evidence>